<keyword evidence="2" id="KW-0378">Hydrolase</keyword>
<evidence type="ECO:0000256" key="2">
    <source>
        <dbReference type="ARBA" id="ARBA00022801"/>
    </source>
</evidence>
<dbReference type="GO" id="GO:0016787">
    <property type="term" value="F:hydrolase activity"/>
    <property type="evidence" value="ECO:0007669"/>
    <property type="project" value="UniProtKB-KW"/>
</dbReference>
<dbReference type="EMBL" id="VUNB01000005">
    <property type="protein sequence ID" value="MST69407.1"/>
    <property type="molecule type" value="Genomic_DNA"/>
</dbReference>
<dbReference type="Pfam" id="PF01321">
    <property type="entry name" value="Creatinase_N"/>
    <property type="match status" value="1"/>
</dbReference>
<comment type="caution">
    <text evidence="5">The sequence shown here is derived from an EMBL/GenBank/DDBJ whole genome shotgun (WGS) entry which is preliminary data.</text>
</comment>
<dbReference type="InterPro" id="IPR050422">
    <property type="entry name" value="X-Pro_aminopeptidase_P"/>
</dbReference>
<dbReference type="InterPro" id="IPR036005">
    <property type="entry name" value="Creatinase/aminopeptidase-like"/>
</dbReference>
<sequence length="635" mass="71593">MSLTSTEMRLKALRKKMAESNIDLYMVTNEDHHLNYFPPEYFHQLKYLTGCPVKDGVLLVTQENAHFWTVDSFGAAAREALKDTEIVVHIKDNPDDEISNLTDFFRAFSAATMQEILNGDISTSIDWEEGELDVKAEKKTLIGFDGRCFSFAFLDGIIREMETPYQMGAVNISPTIDLVGEIWKDRGELRPGNVYLYPELPDEDKSMIRHSDRLEERENLNSIAGRLSLIRKKMMGVAPEAGLPVIDLDDISWIFGIGGEGGDYGRLPLAYAYITMNEARLYLPQGSFSGKTRSKLEEAEVEICDYGQFYQSMENIREERVIIDPEACNASLALNFLFESEVGVISGANLISGERAVLSPEQMGGARKAALLDSIVMCQLMKWMDEGSGKEISLEKVKEKINQFRDPETFVSESRPVELEKYGNSVMVRFGSNYVNGTSTLARTIALGKPDPGVVYFNTVAVKAFMNVDASIFPKGILDSQFDCIFRKSFWNAMFDYEGPSGWNIGSRTAAASGPLWLDWSNPDGGTEIKCNMAVALCPHWGDITLESCYIFRSANKIAESVAPDRSKYIPKGMIISEATTLAPFDPRLIDFKMLSYREVMELKDYNDSIIDIFSQLEDEDMVKWLKKRFEIRIR</sequence>
<evidence type="ECO:0000259" key="4">
    <source>
        <dbReference type="Pfam" id="PF16188"/>
    </source>
</evidence>
<protein>
    <submittedName>
        <fullName evidence="5">Uncharacterized protein</fullName>
    </submittedName>
</protein>
<dbReference type="InterPro" id="IPR032416">
    <property type="entry name" value="Peptidase_M24_C"/>
</dbReference>
<dbReference type="SUPFAM" id="SSF55920">
    <property type="entry name" value="Creatinase/aminopeptidase"/>
    <property type="match status" value="1"/>
</dbReference>
<dbReference type="InterPro" id="IPR000587">
    <property type="entry name" value="Creatinase_N"/>
</dbReference>
<dbReference type="AlphaFoldDB" id="A0A6A8MCR6"/>
<evidence type="ECO:0000313" key="5">
    <source>
        <dbReference type="EMBL" id="MST69407.1"/>
    </source>
</evidence>
<organism evidence="5">
    <name type="scientific">Baileyella intestinalis</name>
    <dbReference type="NCBI Taxonomy" id="2606709"/>
    <lineage>
        <taxon>Bacteria</taxon>
        <taxon>Bacillati</taxon>
        <taxon>Bacillota</taxon>
        <taxon>Clostridia</taxon>
        <taxon>Peptostreptococcales</taxon>
        <taxon>Anaerovoracaceae</taxon>
        <taxon>Baileyella</taxon>
    </lineage>
</organism>
<dbReference type="Gene3D" id="3.90.230.10">
    <property type="entry name" value="Creatinase/methionine aminopeptidase superfamily"/>
    <property type="match status" value="1"/>
</dbReference>
<dbReference type="RefSeq" id="WP_154572868.1">
    <property type="nucleotide sequence ID" value="NZ_VUNB01000005.1"/>
</dbReference>
<dbReference type="Pfam" id="PF16189">
    <property type="entry name" value="Creatinase_N_2"/>
    <property type="match status" value="1"/>
</dbReference>
<dbReference type="SUPFAM" id="SSF53092">
    <property type="entry name" value="Creatinase/prolidase N-terminal domain"/>
    <property type="match status" value="1"/>
</dbReference>
<name>A0A6A8MCR6_9FIRM</name>
<keyword evidence="1" id="KW-0479">Metal-binding</keyword>
<proteinExistence type="predicted"/>
<gene>
    <name evidence="5" type="ORF">FYJ66_07365</name>
</gene>
<dbReference type="PANTHER" id="PTHR43763:SF6">
    <property type="entry name" value="XAA-PRO AMINOPEPTIDASE 1"/>
    <property type="match status" value="1"/>
</dbReference>
<evidence type="ECO:0000256" key="1">
    <source>
        <dbReference type="ARBA" id="ARBA00022723"/>
    </source>
</evidence>
<dbReference type="InterPro" id="IPR029149">
    <property type="entry name" value="Creatin/AminoP/Spt16_N"/>
</dbReference>
<accession>A0A6A8MCR6</accession>
<evidence type="ECO:0000259" key="3">
    <source>
        <dbReference type="Pfam" id="PF01321"/>
    </source>
</evidence>
<dbReference type="GO" id="GO:0046872">
    <property type="term" value="F:metal ion binding"/>
    <property type="evidence" value="ECO:0007669"/>
    <property type="project" value="UniProtKB-KW"/>
</dbReference>
<dbReference type="Pfam" id="PF16188">
    <property type="entry name" value="Peptidase_M24_C"/>
    <property type="match status" value="1"/>
</dbReference>
<dbReference type="Gene3D" id="3.40.350.10">
    <property type="entry name" value="Creatinase/prolidase N-terminal domain"/>
    <property type="match status" value="2"/>
</dbReference>
<dbReference type="PANTHER" id="PTHR43763">
    <property type="entry name" value="XAA-PRO AMINOPEPTIDASE 1"/>
    <property type="match status" value="1"/>
</dbReference>
<feature type="domain" description="Creatinase N-terminal" evidence="3">
    <location>
        <begin position="9"/>
        <end position="161"/>
    </location>
</feature>
<reference evidence="5" key="1">
    <citation type="submission" date="2019-09" db="EMBL/GenBank/DDBJ databases">
        <title>In-depth cultivation of the pig gut microbiome towards novel bacterial diversity and tailored functional studies.</title>
        <authorList>
            <person name="Wylensek D."/>
            <person name="Hitch T.C.A."/>
            <person name="Clavel T."/>
        </authorList>
    </citation>
    <scope>NUCLEOTIDE SEQUENCE</scope>
    <source>
        <strain evidence="5">RF-744-FAT-WT-3</strain>
    </source>
</reference>
<feature type="domain" description="Peptidase M24 C-terminal" evidence="4">
    <location>
        <begin position="578"/>
        <end position="629"/>
    </location>
</feature>